<dbReference type="GO" id="GO:0008081">
    <property type="term" value="F:phosphoric diester hydrolase activity"/>
    <property type="evidence" value="ECO:0007669"/>
    <property type="project" value="InterPro"/>
</dbReference>
<dbReference type="InterPro" id="IPR017946">
    <property type="entry name" value="PLC-like_Pdiesterase_TIM-brl"/>
</dbReference>
<accession>A0A7Y3RKK4</accession>
<dbReference type="PROSITE" id="PS51704">
    <property type="entry name" value="GP_PDE"/>
    <property type="match status" value="1"/>
</dbReference>
<protein>
    <submittedName>
        <fullName evidence="2">Glycerophosphodiester phosphodiesterase</fullName>
    </submittedName>
</protein>
<evidence type="ECO:0000259" key="1">
    <source>
        <dbReference type="PROSITE" id="PS51704"/>
    </source>
</evidence>
<name>A0A7Y3RKK4_9PROT</name>
<organism evidence="2 3">
    <name type="scientific">Parvularcula mediterranea</name>
    <dbReference type="NCBI Taxonomy" id="2732508"/>
    <lineage>
        <taxon>Bacteria</taxon>
        <taxon>Pseudomonadati</taxon>
        <taxon>Pseudomonadota</taxon>
        <taxon>Alphaproteobacteria</taxon>
        <taxon>Parvularculales</taxon>
        <taxon>Parvularculaceae</taxon>
        <taxon>Parvularcula</taxon>
    </lineage>
</organism>
<dbReference type="Pfam" id="PF03009">
    <property type="entry name" value="GDPD"/>
    <property type="match status" value="1"/>
</dbReference>
<keyword evidence="3" id="KW-1185">Reference proteome</keyword>
<gene>
    <name evidence="2" type="ORF">HK107_02865</name>
</gene>
<dbReference type="GO" id="GO:0006629">
    <property type="term" value="P:lipid metabolic process"/>
    <property type="evidence" value="ECO:0007669"/>
    <property type="project" value="InterPro"/>
</dbReference>
<dbReference type="AlphaFoldDB" id="A0A7Y3RKK4"/>
<dbReference type="Gene3D" id="3.20.20.190">
    <property type="entry name" value="Phosphatidylinositol (PI) phosphodiesterase"/>
    <property type="match status" value="1"/>
</dbReference>
<dbReference type="RefSeq" id="WP_173196613.1">
    <property type="nucleotide sequence ID" value="NZ_JABFCX010000002.1"/>
</dbReference>
<dbReference type="InterPro" id="IPR030395">
    <property type="entry name" value="GP_PDE_dom"/>
</dbReference>
<dbReference type="EMBL" id="JABFCX010000002">
    <property type="protein sequence ID" value="NNU15266.1"/>
    <property type="molecule type" value="Genomic_DNA"/>
</dbReference>
<dbReference type="PANTHER" id="PTHR43805">
    <property type="entry name" value="GLYCEROPHOSPHORYL DIESTER PHOSPHODIESTERASE"/>
    <property type="match status" value="1"/>
</dbReference>
<dbReference type="SUPFAM" id="SSF51695">
    <property type="entry name" value="PLC-like phosphodiesterases"/>
    <property type="match status" value="1"/>
</dbReference>
<reference evidence="2 3" key="1">
    <citation type="submission" date="2020-05" db="EMBL/GenBank/DDBJ databases">
        <title>Parvularcula mediterraneae sp. nov., isolated from polypropylene straw from shallow seawater of the seashore of Laganas in Zakynthos island, Greece.</title>
        <authorList>
            <person name="Szabo I."/>
            <person name="Al-Omari J."/>
            <person name="Rado J."/>
            <person name="Szerdahelyi G.S."/>
        </authorList>
    </citation>
    <scope>NUCLEOTIDE SEQUENCE [LARGE SCALE GENOMIC DNA]</scope>
    <source>
        <strain evidence="2 3">ZS-1/3</strain>
    </source>
</reference>
<evidence type="ECO:0000313" key="2">
    <source>
        <dbReference type="EMBL" id="NNU15266.1"/>
    </source>
</evidence>
<sequence>MRGLRYGLGLFIAAAAAVYAFNASWLAPKPDRVVQIIAHRGVAQTYSREGLTNETCTATRIFPPTHEYLENTIRSMRAAFDYGADVVEIDIHATTDGEFAVFHDWTVDCRTEGSGRTIDKSMAELKALDIGYGYTADGGETFPFRGKGVGLVPTLGEVLDAFPEERFFINAKSNNPRDAEKLYEYLSERNDLDRDGLFIVTGPKWLARWREIGGPIPASSRAEGKACAKGYLARGWMGHVPDACSEMGIGVPLDLRHLYWGWPSRLENRFEETPFGVTVTGRLKSIGGGSSGIDTAEDLALLPDSFSGTIMTDRIDVIGPLVQGSETAKR</sequence>
<dbReference type="Proteomes" id="UP000536835">
    <property type="component" value="Unassembled WGS sequence"/>
</dbReference>
<evidence type="ECO:0000313" key="3">
    <source>
        <dbReference type="Proteomes" id="UP000536835"/>
    </source>
</evidence>
<comment type="caution">
    <text evidence="2">The sequence shown here is derived from an EMBL/GenBank/DDBJ whole genome shotgun (WGS) entry which is preliminary data.</text>
</comment>
<feature type="domain" description="GP-PDE" evidence="1">
    <location>
        <begin position="50"/>
        <end position="322"/>
    </location>
</feature>
<proteinExistence type="predicted"/>
<dbReference type="PANTHER" id="PTHR43805:SF1">
    <property type="entry name" value="GP-PDE DOMAIN-CONTAINING PROTEIN"/>
    <property type="match status" value="1"/>
</dbReference>